<dbReference type="Gene3D" id="1.10.10.60">
    <property type="entry name" value="Homeodomain-like"/>
    <property type="match status" value="2"/>
</dbReference>
<evidence type="ECO:0000256" key="1">
    <source>
        <dbReference type="ARBA" id="ARBA00023015"/>
    </source>
</evidence>
<dbReference type="PROSITE" id="PS01124">
    <property type="entry name" value="HTH_ARAC_FAMILY_2"/>
    <property type="match status" value="1"/>
</dbReference>
<evidence type="ECO:0000256" key="3">
    <source>
        <dbReference type="ARBA" id="ARBA00023163"/>
    </source>
</evidence>
<name>A0A173MFC3_9BACT</name>
<reference evidence="6" key="1">
    <citation type="submission" date="2017-01" db="EMBL/GenBank/DDBJ databases">
        <authorList>
            <person name="Varghese N."/>
            <person name="Submissions S."/>
        </authorList>
    </citation>
    <scope>NUCLEOTIDE SEQUENCE [LARGE SCALE GENOMIC DNA]</scope>
    <source>
        <strain evidence="6">DSM 21054</strain>
    </source>
</reference>
<dbReference type="PANTHER" id="PTHR43280">
    <property type="entry name" value="ARAC-FAMILY TRANSCRIPTIONAL REGULATOR"/>
    <property type="match status" value="1"/>
</dbReference>
<dbReference type="Proteomes" id="UP000186917">
    <property type="component" value="Unassembled WGS sequence"/>
</dbReference>
<gene>
    <name evidence="5" type="ORF">SAMN05421788_106378</name>
</gene>
<dbReference type="GO" id="GO:0003700">
    <property type="term" value="F:DNA-binding transcription factor activity"/>
    <property type="evidence" value="ECO:0007669"/>
    <property type="project" value="InterPro"/>
</dbReference>
<keyword evidence="3" id="KW-0804">Transcription</keyword>
<keyword evidence="1" id="KW-0805">Transcription regulation</keyword>
<keyword evidence="6" id="KW-1185">Reference proteome</keyword>
<dbReference type="InterPro" id="IPR018060">
    <property type="entry name" value="HTH_AraC"/>
</dbReference>
<dbReference type="SUPFAM" id="SSF46689">
    <property type="entry name" value="Homeodomain-like"/>
    <property type="match status" value="2"/>
</dbReference>
<accession>A0A173MFC3</accession>
<evidence type="ECO:0000313" key="6">
    <source>
        <dbReference type="Proteomes" id="UP000186917"/>
    </source>
</evidence>
<feature type="domain" description="HTH araC/xylS-type" evidence="4">
    <location>
        <begin position="17"/>
        <end position="114"/>
    </location>
</feature>
<dbReference type="RefSeq" id="WP_231940426.1">
    <property type="nucleotide sequence ID" value="NZ_AP017422.1"/>
</dbReference>
<dbReference type="PANTHER" id="PTHR43280:SF2">
    <property type="entry name" value="HTH-TYPE TRANSCRIPTIONAL REGULATOR EXSA"/>
    <property type="match status" value="1"/>
</dbReference>
<dbReference type="PROSITE" id="PS00041">
    <property type="entry name" value="HTH_ARAC_FAMILY_1"/>
    <property type="match status" value="1"/>
</dbReference>
<sequence>MARKEIIPPVYLYRRIVQAKLFIDNNFQEMLNLDNIAGEARFSKFHFIRLFKTIYGKTPHQYLISVRIDAARLLLEQAQPIKEVCFAVGFDSVSSFSILFKRQTSFAPSHYQQRCIERKKRMLQQPLSFIPNCFLEQHLAK</sequence>
<dbReference type="InterPro" id="IPR018062">
    <property type="entry name" value="HTH_AraC-typ_CS"/>
</dbReference>
<keyword evidence="2" id="KW-0238">DNA-binding</keyword>
<evidence type="ECO:0000313" key="5">
    <source>
        <dbReference type="EMBL" id="SIT25770.1"/>
    </source>
</evidence>
<dbReference type="EMBL" id="FTOR01000006">
    <property type="protein sequence ID" value="SIT25770.1"/>
    <property type="molecule type" value="Genomic_DNA"/>
</dbReference>
<dbReference type="AlphaFoldDB" id="A0A173MFC3"/>
<evidence type="ECO:0000256" key="2">
    <source>
        <dbReference type="ARBA" id="ARBA00023125"/>
    </source>
</evidence>
<dbReference type="GO" id="GO:0043565">
    <property type="term" value="F:sequence-specific DNA binding"/>
    <property type="evidence" value="ECO:0007669"/>
    <property type="project" value="InterPro"/>
</dbReference>
<evidence type="ECO:0000259" key="4">
    <source>
        <dbReference type="PROSITE" id="PS01124"/>
    </source>
</evidence>
<protein>
    <submittedName>
        <fullName evidence="5">Helix-turn-helix domain-containing protein</fullName>
    </submittedName>
</protein>
<dbReference type="SMART" id="SM00342">
    <property type="entry name" value="HTH_ARAC"/>
    <property type="match status" value="1"/>
</dbReference>
<dbReference type="InterPro" id="IPR009057">
    <property type="entry name" value="Homeodomain-like_sf"/>
</dbReference>
<dbReference type="KEGG" id="fln:FLA_2330"/>
<proteinExistence type="predicted"/>
<dbReference type="STRING" id="477680.SAMN05421788_106378"/>
<dbReference type="Pfam" id="PF12833">
    <property type="entry name" value="HTH_18"/>
    <property type="match status" value="1"/>
</dbReference>
<organism evidence="5 6">
    <name type="scientific">Filimonas lacunae</name>
    <dbReference type="NCBI Taxonomy" id="477680"/>
    <lineage>
        <taxon>Bacteria</taxon>
        <taxon>Pseudomonadati</taxon>
        <taxon>Bacteroidota</taxon>
        <taxon>Chitinophagia</taxon>
        <taxon>Chitinophagales</taxon>
        <taxon>Chitinophagaceae</taxon>
        <taxon>Filimonas</taxon>
    </lineage>
</organism>